<sequence>MYDDIIYGFKLIVFLIALACICKGSKLGGVNNMHTFYSGVVLFMFSLFMTGVEMFTPGDSPWEYLIISGNEDDWFKSLLGGTLLMCLPLMVLASCGDIEGILKTKGKSNG</sequence>
<accession>A0ABT5GR88</accession>
<keyword evidence="1" id="KW-0812">Transmembrane</keyword>
<comment type="caution">
    <text evidence="2">The sequence shown here is derived from an EMBL/GenBank/DDBJ whole genome shotgun (WGS) entry which is preliminary data.</text>
</comment>
<feature type="transmembrane region" description="Helical" evidence="1">
    <location>
        <begin position="36"/>
        <end position="55"/>
    </location>
</feature>
<proteinExistence type="predicted"/>
<evidence type="ECO:0000313" key="2">
    <source>
        <dbReference type="EMBL" id="MDC5739762.1"/>
    </source>
</evidence>
<feature type="transmembrane region" description="Helical" evidence="1">
    <location>
        <begin position="6"/>
        <end position="24"/>
    </location>
</feature>
<evidence type="ECO:0000256" key="1">
    <source>
        <dbReference type="SAM" id="Phobius"/>
    </source>
</evidence>
<gene>
    <name evidence="2" type="ORF">OPW20_06765</name>
</gene>
<keyword evidence="3" id="KW-1185">Reference proteome</keyword>
<keyword evidence="1" id="KW-1133">Transmembrane helix</keyword>
<feature type="transmembrane region" description="Helical" evidence="1">
    <location>
        <begin position="75"/>
        <end position="95"/>
    </location>
</feature>
<dbReference type="Proteomes" id="UP001150001">
    <property type="component" value="Unassembled WGS sequence"/>
</dbReference>
<dbReference type="RefSeq" id="WP_272237358.1">
    <property type="nucleotide sequence ID" value="NZ_JAPFIQ010000024.1"/>
</dbReference>
<name>A0ABT5GR88_9VIBR</name>
<evidence type="ECO:0000313" key="3">
    <source>
        <dbReference type="Proteomes" id="UP001150001"/>
    </source>
</evidence>
<keyword evidence="1" id="KW-0472">Membrane</keyword>
<protein>
    <submittedName>
        <fullName evidence="2">Uncharacterized protein</fullName>
    </submittedName>
</protein>
<reference evidence="2" key="1">
    <citation type="submission" date="2022-11" db="EMBL/GenBank/DDBJ databases">
        <title>Role of the vibriolysin VemA secreted by the emergent pathogen Vibrio europaeus in the colonization of Manila clam mucus.</title>
        <authorList>
            <person name="Martinez C."/>
            <person name="Rodriguez S."/>
            <person name="Vences A."/>
            <person name="Barja J.L."/>
            <person name="Toranzo A.E."/>
            <person name="Dubert J."/>
        </authorList>
    </citation>
    <scope>NUCLEOTIDE SEQUENCE</scope>
    <source>
        <strain evidence="2">3454</strain>
    </source>
</reference>
<organism evidence="2 3">
    <name type="scientific">Vibrio europaeus</name>
    <dbReference type="NCBI Taxonomy" id="300876"/>
    <lineage>
        <taxon>Bacteria</taxon>
        <taxon>Pseudomonadati</taxon>
        <taxon>Pseudomonadota</taxon>
        <taxon>Gammaproteobacteria</taxon>
        <taxon>Vibrionales</taxon>
        <taxon>Vibrionaceae</taxon>
        <taxon>Vibrio</taxon>
        <taxon>Vibrio oreintalis group</taxon>
    </lineage>
</organism>
<dbReference type="EMBL" id="JAPFIT010000011">
    <property type="protein sequence ID" value="MDC5739762.1"/>
    <property type="molecule type" value="Genomic_DNA"/>
</dbReference>